<dbReference type="InterPro" id="IPR017441">
    <property type="entry name" value="Protein_kinase_ATP_BS"/>
</dbReference>
<evidence type="ECO:0000256" key="4">
    <source>
        <dbReference type="ARBA" id="ARBA00022741"/>
    </source>
</evidence>
<keyword evidence="6 10" id="KW-0067">ATP-binding</keyword>
<comment type="catalytic activity">
    <reaction evidence="8">
        <text>L-seryl-[protein] + ATP = O-phospho-L-seryl-[protein] + ADP + H(+)</text>
        <dbReference type="Rhea" id="RHEA:17989"/>
        <dbReference type="Rhea" id="RHEA-COMP:9863"/>
        <dbReference type="Rhea" id="RHEA-COMP:11604"/>
        <dbReference type="ChEBI" id="CHEBI:15378"/>
        <dbReference type="ChEBI" id="CHEBI:29999"/>
        <dbReference type="ChEBI" id="CHEBI:30616"/>
        <dbReference type="ChEBI" id="CHEBI:83421"/>
        <dbReference type="ChEBI" id="CHEBI:456216"/>
        <dbReference type="EC" id="2.7.11.22"/>
    </reaction>
</comment>
<dbReference type="FunCoup" id="G7DWI4">
    <property type="interactions" value="120"/>
</dbReference>
<dbReference type="Pfam" id="PF00069">
    <property type="entry name" value="Pkinase"/>
    <property type="match status" value="1"/>
</dbReference>
<dbReference type="Gene3D" id="3.30.200.20">
    <property type="entry name" value="Phosphorylase Kinase, domain 1"/>
    <property type="match status" value="1"/>
</dbReference>
<evidence type="ECO:0000256" key="7">
    <source>
        <dbReference type="ARBA" id="ARBA00047811"/>
    </source>
</evidence>
<feature type="region of interest" description="Disordered" evidence="11">
    <location>
        <begin position="361"/>
        <end position="470"/>
    </location>
</feature>
<evidence type="ECO:0000313" key="14">
    <source>
        <dbReference type="Proteomes" id="UP000009131"/>
    </source>
</evidence>
<protein>
    <recommendedName>
        <fullName evidence="12">Protein kinase domain-containing protein</fullName>
    </recommendedName>
</protein>
<feature type="compositionally biased region" description="Basic and acidic residues" evidence="11">
    <location>
        <begin position="206"/>
        <end position="234"/>
    </location>
</feature>
<dbReference type="GO" id="GO:0008353">
    <property type="term" value="F:RNA polymerase II CTD heptapeptide repeat kinase activity"/>
    <property type="evidence" value="ECO:0007669"/>
    <property type="project" value="UniProtKB-EC"/>
</dbReference>
<feature type="compositionally biased region" description="Basic and acidic residues" evidence="11">
    <location>
        <begin position="1"/>
        <end position="57"/>
    </location>
</feature>
<name>G7DWI4_MIXOS</name>
<feature type="binding site" evidence="10">
    <location>
        <position position="519"/>
    </location>
    <ligand>
        <name>ATP</name>
        <dbReference type="ChEBI" id="CHEBI:30616"/>
    </ligand>
</feature>
<evidence type="ECO:0000256" key="3">
    <source>
        <dbReference type="ARBA" id="ARBA00022679"/>
    </source>
</evidence>
<dbReference type="FunFam" id="1.10.510.10:FF:000415">
    <property type="entry name" value="CMGC/CDK/CRK7 protein kinase, variant"/>
    <property type="match status" value="1"/>
</dbReference>
<dbReference type="InterPro" id="IPR050108">
    <property type="entry name" value="CDK"/>
</dbReference>
<dbReference type="HOGENOM" id="CLU_341013_0_0_1"/>
<evidence type="ECO:0000313" key="13">
    <source>
        <dbReference type="EMBL" id="GAA94944.1"/>
    </source>
</evidence>
<evidence type="ECO:0000256" key="8">
    <source>
        <dbReference type="ARBA" id="ARBA00048367"/>
    </source>
</evidence>
<evidence type="ECO:0000259" key="12">
    <source>
        <dbReference type="PROSITE" id="PS50011"/>
    </source>
</evidence>
<evidence type="ECO:0000256" key="11">
    <source>
        <dbReference type="SAM" id="MobiDB-lite"/>
    </source>
</evidence>
<feature type="compositionally biased region" description="Basic and acidic residues" evidence="11">
    <location>
        <begin position="156"/>
        <end position="192"/>
    </location>
</feature>
<dbReference type="FunFam" id="3.30.200.20:FF:000375">
    <property type="entry name" value="Cell division related protein kinase 2"/>
    <property type="match status" value="1"/>
</dbReference>
<dbReference type="STRING" id="764103.G7DWI4"/>
<dbReference type="SUPFAM" id="SSF56112">
    <property type="entry name" value="Protein kinase-like (PK-like)"/>
    <property type="match status" value="1"/>
</dbReference>
<dbReference type="InterPro" id="IPR011009">
    <property type="entry name" value="Kinase-like_dom_sf"/>
</dbReference>
<feature type="compositionally biased region" description="Basic and acidic residues" evidence="11">
    <location>
        <begin position="368"/>
        <end position="380"/>
    </location>
</feature>
<evidence type="ECO:0000256" key="1">
    <source>
        <dbReference type="ARBA" id="ARBA00006485"/>
    </source>
</evidence>
<dbReference type="PROSITE" id="PS00107">
    <property type="entry name" value="PROTEIN_KINASE_ATP"/>
    <property type="match status" value="1"/>
</dbReference>
<dbReference type="AlphaFoldDB" id="G7DWI4"/>
<reference evidence="13 14" key="1">
    <citation type="journal article" date="2011" name="J. Gen. Appl. Microbiol.">
        <title>Draft genome sequencing of the enigmatic basidiomycete Mixia osmundae.</title>
        <authorList>
            <person name="Nishida H."/>
            <person name="Nagatsuka Y."/>
            <person name="Sugiyama J."/>
        </authorList>
    </citation>
    <scope>NUCLEOTIDE SEQUENCE [LARGE SCALE GENOMIC DNA]</scope>
    <source>
        <strain evidence="14">CBS 9802 / IAM 14324 / JCM 22182 / KY 12970</strain>
    </source>
</reference>
<accession>G7DWI4</accession>
<dbReference type="PANTHER" id="PTHR24056:SF546">
    <property type="entry name" value="CYCLIN-DEPENDENT KINASE 12"/>
    <property type="match status" value="1"/>
</dbReference>
<feature type="compositionally biased region" description="Basic and acidic residues" evidence="11">
    <location>
        <begin position="439"/>
        <end position="451"/>
    </location>
</feature>
<keyword evidence="3" id="KW-0808">Transferase</keyword>
<feature type="compositionally biased region" description="Basic residues" evidence="11">
    <location>
        <begin position="140"/>
        <end position="149"/>
    </location>
</feature>
<comment type="catalytic activity">
    <reaction evidence="7">
        <text>L-threonyl-[protein] + ATP = O-phospho-L-threonyl-[protein] + ADP + H(+)</text>
        <dbReference type="Rhea" id="RHEA:46608"/>
        <dbReference type="Rhea" id="RHEA-COMP:11060"/>
        <dbReference type="Rhea" id="RHEA-COMP:11605"/>
        <dbReference type="ChEBI" id="CHEBI:15378"/>
        <dbReference type="ChEBI" id="CHEBI:30013"/>
        <dbReference type="ChEBI" id="CHEBI:30616"/>
        <dbReference type="ChEBI" id="CHEBI:61977"/>
        <dbReference type="ChEBI" id="CHEBI:456216"/>
        <dbReference type="EC" id="2.7.11.22"/>
    </reaction>
</comment>
<feature type="compositionally biased region" description="Basic and acidic residues" evidence="11">
    <location>
        <begin position="242"/>
        <end position="260"/>
    </location>
</feature>
<comment type="catalytic activity">
    <reaction evidence="9">
        <text>[DNA-directed RNA polymerase] + ATP = phospho-[DNA-directed RNA polymerase] + ADP + H(+)</text>
        <dbReference type="Rhea" id="RHEA:10216"/>
        <dbReference type="Rhea" id="RHEA-COMP:11321"/>
        <dbReference type="Rhea" id="RHEA-COMP:11322"/>
        <dbReference type="ChEBI" id="CHEBI:15378"/>
        <dbReference type="ChEBI" id="CHEBI:30616"/>
        <dbReference type="ChEBI" id="CHEBI:43176"/>
        <dbReference type="ChEBI" id="CHEBI:68546"/>
        <dbReference type="ChEBI" id="CHEBI:456216"/>
        <dbReference type="EC" id="2.7.11.23"/>
    </reaction>
</comment>
<evidence type="ECO:0000256" key="10">
    <source>
        <dbReference type="PROSITE-ProRule" id="PRU10141"/>
    </source>
</evidence>
<feature type="region of interest" description="Disordered" evidence="11">
    <location>
        <begin position="798"/>
        <end position="832"/>
    </location>
</feature>
<dbReference type="PROSITE" id="PS00108">
    <property type="entry name" value="PROTEIN_KINASE_ST"/>
    <property type="match status" value="1"/>
</dbReference>
<feature type="compositionally biased region" description="Basic and acidic residues" evidence="11">
    <location>
        <begin position="124"/>
        <end position="139"/>
    </location>
</feature>
<gene>
    <name evidence="13" type="primary">Mo01599</name>
    <name evidence="13" type="ORF">E5Q_01599</name>
</gene>
<feature type="region of interest" description="Disordered" evidence="11">
    <location>
        <begin position="1"/>
        <end position="260"/>
    </location>
</feature>
<sequence length="832" mass="95762">MSGSRRDLPHDGGHRRETADYYDRQADVSSHRDYGSRHESSYAEAEDRRATHRHELPVRPSRALYNPATDLYERPPPAGSLRAARPHAQERSREYDIPHHLPPRPRTDRQSGEEPQRQSQSTSRSDRSRDLPDERDSHRHRESRHRRSSRSATPEGHARTDRVQKRRRADSPRQERRREKSSSPRSDRDKQRNGAAPTRYALPSRPDTRQPVRSRDEYDYDRRRYPSPPRRRDYSPQPLQRPYDRDLPPMYDRELPRDLHPYERDARQALHLYDRNAYRDMPRYDRDDYREAPTYDRHPASLDDHYRADPYALTHGHDLSRMPPMPELTTTLNVARTKPAGFAPINRLKANAYTSATVPDQYTAVHPSDMRRQDASDERSYAPSRSRTPSQRREQSPYDSSMLTSPPPPPPVSYPSATNGNLSGHGYRDSPQAGQDSSSSRDHMRQHDDSQRASPVNGAAKHAVSNGTQDAVTTAMPAAVKPQAEPEEVYQRLVQVGEGTFGKVYKARNRENNRMVALKRIRMEQERDGFPVTAVREIKLLQSLSHANVVTLLEMMVSQGHVYMVFEYLDYDLTGVLHHPQLELTAAHNKSIMQQFLSGLQYIHSRNVLHRDLKGSNILLDRSGNVKLADFGLARFYVPHRNNDYTNRVITQWYKPPELLFGGTVYGEEVDMFSAGCIFVELFTSRPIFQGQDEIDQLSATFKIMGTPTLDDWPEVADLPWFELVKPKQQLPNILRETYYPKHLTTEAAVELALKLLANNPAKRWSATQALASDYFSEEPAPEIPSILGDVKGDWHELESKKHRRKKREEDNAKDKAQEKAQEKVPTEATSA</sequence>
<keyword evidence="14" id="KW-1185">Reference proteome</keyword>
<dbReference type="PROSITE" id="PS50011">
    <property type="entry name" value="PROTEIN_KINASE_DOM"/>
    <property type="match status" value="1"/>
</dbReference>
<dbReference type="PANTHER" id="PTHR24056">
    <property type="entry name" value="CELL DIVISION PROTEIN KINASE"/>
    <property type="match status" value="1"/>
</dbReference>
<dbReference type="GO" id="GO:0004693">
    <property type="term" value="F:cyclin-dependent protein serine/threonine kinase activity"/>
    <property type="evidence" value="ECO:0007669"/>
    <property type="project" value="UniProtKB-EC"/>
</dbReference>
<proteinExistence type="inferred from homology"/>
<dbReference type="CDD" id="cd07840">
    <property type="entry name" value="STKc_CDK9_like"/>
    <property type="match status" value="1"/>
</dbReference>
<reference evidence="13 14" key="2">
    <citation type="journal article" date="2012" name="Open Biol.">
        <title>Characteristics of nucleosomes and linker DNA regions on the genome of the basidiomycete Mixia osmundae revealed by mono- and dinucleosome mapping.</title>
        <authorList>
            <person name="Nishida H."/>
            <person name="Kondo S."/>
            <person name="Matsumoto T."/>
            <person name="Suzuki Y."/>
            <person name="Yoshikawa H."/>
            <person name="Taylor T.D."/>
            <person name="Sugiyama J."/>
        </authorList>
    </citation>
    <scope>NUCLEOTIDE SEQUENCE [LARGE SCALE GENOMIC DNA]</scope>
    <source>
        <strain evidence="14">CBS 9802 / IAM 14324 / JCM 22182 / KY 12970</strain>
    </source>
</reference>
<dbReference type="eggNOG" id="KOG0600">
    <property type="taxonomic scope" value="Eukaryota"/>
</dbReference>
<comment type="similarity">
    <text evidence="1">Belongs to the protein kinase superfamily. CMGC Ser/Thr protein kinase family. CDC2/CDKX subfamily.</text>
</comment>
<evidence type="ECO:0000256" key="2">
    <source>
        <dbReference type="ARBA" id="ARBA00022527"/>
    </source>
</evidence>
<dbReference type="Proteomes" id="UP000009131">
    <property type="component" value="Unassembled WGS sequence"/>
</dbReference>
<organism evidence="13 14">
    <name type="scientific">Mixia osmundae (strain CBS 9802 / IAM 14324 / JCM 22182 / KY 12970)</name>
    <dbReference type="NCBI Taxonomy" id="764103"/>
    <lineage>
        <taxon>Eukaryota</taxon>
        <taxon>Fungi</taxon>
        <taxon>Dikarya</taxon>
        <taxon>Basidiomycota</taxon>
        <taxon>Pucciniomycotina</taxon>
        <taxon>Mixiomycetes</taxon>
        <taxon>Mixiales</taxon>
        <taxon>Mixiaceae</taxon>
        <taxon>Mixia</taxon>
    </lineage>
</organism>
<feature type="compositionally biased region" description="Basic and acidic residues" evidence="11">
    <location>
        <begin position="87"/>
        <end position="116"/>
    </location>
</feature>
<feature type="compositionally biased region" description="Basic and acidic residues" evidence="11">
    <location>
        <begin position="808"/>
        <end position="826"/>
    </location>
</feature>
<evidence type="ECO:0000256" key="9">
    <source>
        <dbReference type="ARBA" id="ARBA00049280"/>
    </source>
</evidence>
<dbReference type="EMBL" id="BABT02000052">
    <property type="protein sequence ID" value="GAA94944.1"/>
    <property type="molecule type" value="Genomic_DNA"/>
</dbReference>
<evidence type="ECO:0000256" key="5">
    <source>
        <dbReference type="ARBA" id="ARBA00022777"/>
    </source>
</evidence>
<dbReference type="InParanoid" id="G7DWI4"/>
<evidence type="ECO:0000256" key="6">
    <source>
        <dbReference type="ARBA" id="ARBA00022840"/>
    </source>
</evidence>
<dbReference type="InterPro" id="IPR008271">
    <property type="entry name" value="Ser/Thr_kinase_AS"/>
</dbReference>
<dbReference type="GO" id="GO:0008024">
    <property type="term" value="C:cyclin/CDK positive transcription elongation factor complex"/>
    <property type="evidence" value="ECO:0007669"/>
    <property type="project" value="TreeGrafter"/>
</dbReference>
<dbReference type="InterPro" id="IPR000719">
    <property type="entry name" value="Prot_kinase_dom"/>
</dbReference>
<dbReference type="SMART" id="SM00220">
    <property type="entry name" value="S_TKc"/>
    <property type="match status" value="1"/>
</dbReference>
<feature type="domain" description="Protein kinase" evidence="12">
    <location>
        <begin position="490"/>
        <end position="776"/>
    </location>
</feature>
<dbReference type="GO" id="GO:0030332">
    <property type="term" value="F:cyclin binding"/>
    <property type="evidence" value="ECO:0007669"/>
    <property type="project" value="TreeGrafter"/>
</dbReference>
<keyword evidence="5" id="KW-0418">Kinase</keyword>
<dbReference type="RefSeq" id="XP_014565921.1">
    <property type="nucleotide sequence ID" value="XM_014710435.1"/>
</dbReference>
<keyword evidence="4 10" id="KW-0547">Nucleotide-binding</keyword>
<dbReference type="GO" id="GO:0005524">
    <property type="term" value="F:ATP binding"/>
    <property type="evidence" value="ECO:0007669"/>
    <property type="project" value="UniProtKB-UniRule"/>
</dbReference>
<dbReference type="OrthoDB" id="204883at2759"/>
<comment type="caution">
    <text evidence="13">The sequence shown here is derived from an EMBL/GenBank/DDBJ whole genome shotgun (WGS) entry which is preliminary data.</text>
</comment>
<keyword evidence="2" id="KW-0723">Serine/threonine-protein kinase</keyword>
<dbReference type="GO" id="GO:0032968">
    <property type="term" value="P:positive regulation of transcription elongation by RNA polymerase II"/>
    <property type="evidence" value="ECO:0007669"/>
    <property type="project" value="TreeGrafter"/>
</dbReference>
<dbReference type="OMA" id="IMEYMEA"/>
<dbReference type="Gene3D" id="1.10.510.10">
    <property type="entry name" value="Transferase(Phosphotransferase) domain 1"/>
    <property type="match status" value="1"/>
</dbReference>